<dbReference type="GO" id="GO:0009424">
    <property type="term" value="C:bacterial-type flagellum hook"/>
    <property type="evidence" value="ECO:0007669"/>
    <property type="project" value="UniProtKB-UniRule"/>
</dbReference>
<feature type="domain" description="Flagellar hook-associated protein 2 N-terminal" evidence="8">
    <location>
        <begin position="11"/>
        <end position="106"/>
    </location>
</feature>
<dbReference type="InterPro" id="IPR003481">
    <property type="entry name" value="FliD_N"/>
</dbReference>
<keyword evidence="10" id="KW-0282">Flagellum</keyword>
<dbReference type="GO" id="GO:0009421">
    <property type="term" value="C:bacterial-type flagellum filament cap"/>
    <property type="evidence" value="ECO:0007669"/>
    <property type="project" value="InterPro"/>
</dbReference>
<dbReference type="GO" id="GO:0005576">
    <property type="term" value="C:extracellular region"/>
    <property type="evidence" value="ECO:0007669"/>
    <property type="project" value="UniProtKB-SubCell"/>
</dbReference>
<dbReference type="PANTHER" id="PTHR30288:SF0">
    <property type="entry name" value="FLAGELLAR HOOK-ASSOCIATED PROTEIN 2"/>
    <property type="match status" value="1"/>
</dbReference>
<keyword evidence="11" id="KW-1185">Reference proteome</keyword>
<dbReference type="EMBL" id="JAVDKS010000001">
    <property type="protein sequence ID" value="MDQ2255123.1"/>
    <property type="molecule type" value="Genomic_DNA"/>
</dbReference>
<name>A0AAW8H4H1_9ENTR</name>
<reference evidence="10 11" key="1">
    <citation type="submission" date="2023-08" db="EMBL/GenBank/DDBJ databases">
        <authorList>
            <person name="Dale J."/>
        </authorList>
    </citation>
    <scope>NUCLEOTIDE SEQUENCE [LARGE SCALE GENOMIC DNA]</scope>
    <source>
        <strain evidence="10 11">2023EL-00788</strain>
    </source>
</reference>
<keyword evidence="10" id="KW-0966">Cell projection</keyword>
<evidence type="ECO:0000256" key="3">
    <source>
        <dbReference type="ARBA" id="ARBA00016246"/>
    </source>
</evidence>
<evidence type="ECO:0000256" key="2">
    <source>
        <dbReference type="ARBA" id="ARBA00011255"/>
    </source>
</evidence>
<proteinExistence type="inferred from homology"/>
<accession>A0AAW8H4H1</accession>
<sequence length="471" mass="48710">MASISTLGVGSGLQLSDILDSLTAAEKTQLTPISKQQSSYTAKLSAYGTLSSAVSAFQTANTALNKADLFTATSTSSSSTAFSATTTGSAITGKYTISVSQLAKAQTLTTKSTQTDTKTAIASADSKITFTAGNGKDPVTVDISAANSSLSGIRDAINKADAGVTASIINVGNGQYRLSITSTETGSDNAVSIAVSGDSALQSFMGYNGTSTDASNGMTESVTAQNAKLKVNNVDIENSSNSISDALEDITLNLSDVTTGNQTLTITKDTSKAETALKAWVDAYNTLQDSFATLTKYTAVDAGTSSQDENNGALLGDSTLRTIQTQLKSLLTNSAGGTTYKSLTQLGITSDPSTGKLSLDSTKLEKALTDNPSAVKDLIVGDGKTTGITTTMATKLTDWLSTKGIIQAAKDGVSKTLNNLTDQYNAVSDRIDATVAQYKAQFTQLDVLMTSLNNTSSYLTQQFDTSSSSSK</sequence>
<keyword evidence="7" id="KW-0964">Secreted</keyword>
<comment type="subunit">
    <text evidence="2 7">Homopentamer.</text>
</comment>
<dbReference type="GO" id="GO:0007155">
    <property type="term" value="P:cell adhesion"/>
    <property type="evidence" value="ECO:0007669"/>
    <property type="project" value="InterPro"/>
</dbReference>
<dbReference type="NCBIfam" id="NF005955">
    <property type="entry name" value="PRK08032.1"/>
    <property type="match status" value="1"/>
</dbReference>
<dbReference type="Pfam" id="PF02465">
    <property type="entry name" value="FliD_N"/>
    <property type="match status" value="1"/>
</dbReference>
<evidence type="ECO:0000259" key="8">
    <source>
        <dbReference type="Pfam" id="PF02465"/>
    </source>
</evidence>
<feature type="domain" description="Flagellar hook-associated protein 2 C-terminal" evidence="9">
    <location>
        <begin position="224"/>
        <end position="454"/>
    </location>
</feature>
<evidence type="ECO:0000313" key="10">
    <source>
        <dbReference type="EMBL" id="MDQ2255123.1"/>
    </source>
</evidence>
<dbReference type="RefSeq" id="WP_279116663.1">
    <property type="nucleotide sequence ID" value="NZ_DAMBRZ010000090.1"/>
</dbReference>
<comment type="similarity">
    <text evidence="1 7">Belongs to the FliD family.</text>
</comment>
<keyword evidence="10" id="KW-0969">Cilium</keyword>
<comment type="function">
    <text evidence="7">Required for morphogenesis and for the elongation of the flagellar filament by facilitating polymerization of the flagellin monomers at the tip of growing filament. Forms a capping structure, which prevents flagellin subunits (transported through the central channel of the flagellum) from leaking out without polymerization at the distal end.</text>
</comment>
<dbReference type="Pfam" id="PF07195">
    <property type="entry name" value="FliD_C"/>
    <property type="match status" value="1"/>
</dbReference>
<gene>
    <name evidence="10" type="primary">fliD</name>
    <name evidence="10" type="ORF">RBJ67_03055</name>
</gene>
<evidence type="ECO:0000256" key="1">
    <source>
        <dbReference type="ARBA" id="ARBA00009764"/>
    </source>
</evidence>
<dbReference type="InterPro" id="IPR040026">
    <property type="entry name" value="FliD"/>
</dbReference>
<evidence type="ECO:0000259" key="9">
    <source>
        <dbReference type="Pfam" id="PF07195"/>
    </source>
</evidence>
<evidence type="ECO:0000256" key="7">
    <source>
        <dbReference type="RuleBase" id="RU362066"/>
    </source>
</evidence>
<evidence type="ECO:0000256" key="5">
    <source>
        <dbReference type="ARBA" id="ARBA00023143"/>
    </source>
</evidence>
<evidence type="ECO:0000256" key="6">
    <source>
        <dbReference type="ARBA" id="ARBA00025175"/>
    </source>
</evidence>
<evidence type="ECO:0000256" key="4">
    <source>
        <dbReference type="ARBA" id="ARBA00023054"/>
    </source>
</evidence>
<keyword evidence="5 7" id="KW-0975">Bacterial flagellum</keyword>
<keyword evidence="4" id="KW-0175">Coiled coil</keyword>
<dbReference type="PANTHER" id="PTHR30288">
    <property type="entry name" value="FLAGELLAR CAP/ASSEMBLY PROTEIN FLID"/>
    <property type="match status" value="1"/>
</dbReference>
<comment type="caution">
    <text evidence="10">The sequence shown here is derived from an EMBL/GenBank/DDBJ whole genome shotgun (WGS) entry which is preliminary data.</text>
</comment>
<comment type="function">
    <text evidence="6">Required for the morphogenesis and for the elongation of the flagellar filament by facilitating polymerization of the flagellin monomers at the tip of growing filament. Forms a capping structure, which prevents flagellin subunits (transported through the central channel of the flagellum) from leaking out without polymerization at the distal end.</text>
</comment>
<dbReference type="AlphaFoldDB" id="A0AAW8H4H1"/>
<comment type="subcellular location">
    <subcellularLocation>
        <location evidence="7">Secreted</location>
    </subcellularLocation>
    <subcellularLocation>
        <location evidence="7">Bacterial flagellum</location>
    </subcellularLocation>
</comment>
<organism evidence="10 11">
    <name type="scientific">Enterobacter soli</name>
    <dbReference type="NCBI Taxonomy" id="885040"/>
    <lineage>
        <taxon>Bacteria</taxon>
        <taxon>Pseudomonadati</taxon>
        <taxon>Pseudomonadota</taxon>
        <taxon>Gammaproteobacteria</taxon>
        <taxon>Enterobacterales</taxon>
        <taxon>Enterobacteriaceae</taxon>
        <taxon>Enterobacter</taxon>
    </lineage>
</organism>
<dbReference type="GO" id="GO:0071973">
    <property type="term" value="P:bacterial-type flagellum-dependent cell motility"/>
    <property type="evidence" value="ECO:0007669"/>
    <property type="project" value="TreeGrafter"/>
</dbReference>
<protein>
    <recommendedName>
        <fullName evidence="3 7">Flagellar hook-associated protein 2</fullName>
        <shortName evidence="7">HAP2</shortName>
    </recommendedName>
    <alternativeName>
        <fullName evidence="7">Flagellar cap protein</fullName>
    </alternativeName>
</protein>
<dbReference type="Proteomes" id="UP001225042">
    <property type="component" value="Unassembled WGS sequence"/>
</dbReference>
<evidence type="ECO:0000313" key="11">
    <source>
        <dbReference type="Proteomes" id="UP001225042"/>
    </source>
</evidence>
<dbReference type="InterPro" id="IPR010809">
    <property type="entry name" value="FliD_C"/>
</dbReference>